<evidence type="ECO:0000313" key="3">
    <source>
        <dbReference type="Proteomes" id="UP000247702"/>
    </source>
</evidence>
<feature type="region of interest" description="Disordered" evidence="1">
    <location>
        <begin position="402"/>
        <end position="421"/>
    </location>
</feature>
<proteinExistence type="predicted"/>
<dbReference type="AlphaFoldDB" id="A0A2Z6QE39"/>
<feature type="compositionally biased region" description="Basic and acidic residues" evidence="1">
    <location>
        <begin position="182"/>
        <end position="195"/>
    </location>
</feature>
<sequence>MLRNLLPVYIKTNVKMDLLPECLQALRYPAYWKNNVEPSLRKFLNFRLHAGDLEDSDTEHYRFQRELDTIKNFYTETSEIGQKVLKWQRYFKEDKKSKSVKLFWNLQDVLMESEIIDEKARLQWKEGMVEFEGIGLQHLKEASSAVQEKQILVYKQNTSNERNYEQSILKKRRETSSPMILREQKRKCYTEKETDSDSNSDLKSARPKRKSTKSADVIDDDGKITDEQIGHFDHTFQDLDANKMWILKSGRVVEKVIYEYARGLKYESYLHSFIISDIDKETRSLFRNEEWEEIFSSNCKAIPKVDESIINLMVKYSTTDLSLFRDVIFEPFLDTSYSKQYFDLNYVNFAYRAMHILWEKDRDFALDQSKLEGWYEHNIWSHLIDPVFHDLEIELVRGEGMSLSSSDRKNDDEQNNEDRKKIGRKGDGIFRMSKDRLELGAIETGKKWEGANGRKYITDSLKLSKMLRDMLVRLIMKFEGNEQKMRLLQIVGILHSGNRFQLLTMDIPKGYICRIKRLDFLEVAGRINDPPLAFVLKDILRAKAIIMRTLELLQEKTTSLNGLYDFDSEEDERSNRCTTAPPVILPPTFRTPKTEQFYRTTVQTDSNFNRPLYHRITQTT</sequence>
<organism evidence="2 3">
    <name type="scientific">Rhizophagus clarus</name>
    <dbReference type="NCBI Taxonomy" id="94130"/>
    <lineage>
        <taxon>Eukaryota</taxon>
        <taxon>Fungi</taxon>
        <taxon>Fungi incertae sedis</taxon>
        <taxon>Mucoromycota</taxon>
        <taxon>Glomeromycotina</taxon>
        <taxon>Glomeromycetes</taxon>
        <taxon>Glomerales</taxon>
        <taxon>Glomeraceae</taxon>
        <taxon>Rhizophagus</taxon>
    </lineage>
</organism>
<feature type="region of interest" description="Disordered" evidence="1">
    <location>
        <begin position="182"/>
        <end position="216"/>
    </location>
</feature>
<name>A0A2Z6QE39_9GLOM</name>
<evidence type="ECO:0000313" key="2">
    <source>
        <dbReference type="EMBL" id="GBB88487.1"/>
    </source>
</evidence>
<feature type="compositionally biased region" description="Basic and acidic residues" evidence="1">
    <location>
        <begin position="406"/>
        <end position="421"/>
    </location>
</feature>
<reference evidence="2 3" key="1">
    <citation type="submission" date="2017-11" db="EMBL/GenBank/DDBJ databases">
        <title>The genome of Rhizophagus clarus HR1 reveals common genetic basis of auxotrophy among arbuscular mycorrhizal fungi.</title>
        <authorList>
            <person name="Kobayashi Y."/>
        </authorList>
    </citation>
    <scope>NUCLEOTIDE SEQUENCE [LARGE SCALE GENOMIC DNA]</scope>
    <source>
        <strain evidence="2 3">HR1</strain>
    </source>
</reference>
<dbReference type="EMBL" id="BEXD01000558">
    <property type="protein sequence ID" value="GBB88487.1"/>
    <property type="molecule type" value="Genomic_DNA"/>
</dbReference>
<evidence type="ECO:0000256" key="1">
    <source>
        <dbReference type="SAM" id="MobiDB-lite"/>
    </source>
</evidence>
<accession>A0A2Z6QE39</accession>
<comment type="caution">
    <text evidence="2">The sequence shown here is derived from an EMBL/GenBank/DDBJ whole genome shotgun (WGS) entry which is preliminary data.</text>
</comment>
<protein>
    <submittedName>
        <fullName evidence="2">Uncharacterized protein</fullName>
    </submittedName>
</protein>
<keyword evidence="3" id="KW-1185">Reference proteome</keyword>
<dbReference type="Proteomes" id="UP000247702">
    <property type="component" value="Unassembled WGS sequence"/>
</dbReference>
<gene>
    <name evidence="2" type="ORF">RclHR1_01500017</name>
</gene>